<comment type="subcellular location">
    <subcellularLocation>
        <location evidence="1">Host cell</location>
    </subcellularLocation>
    <subcellularLocation>
        <location evidence="2">Secreted</location>
    </subcellularLocation>
</comment>
<keyword evidence="3" id="KW-0964">Secreted</keyword>
<protein>
    <submittedName>
        <fullName evidence="5">7978_t:CDS:1</fullName>
    </submittedName>
</protein>
<organism evidence="5 6">
    <name type="scientific">Ambispora leptoticha</name>
    <dbReference type="NCBI Taxonomy" id="144679"/>
    <lineage>
        <taxon>Eukaryota</taxon>
        <taxon>Fungi</taxon>
        <taxon>Fungi incertae sedis</taxon>
        <taxon>Mucoromycota</taxon>
        <taxon>Glomeromycotina</taxon>
        <taxon>Glomeromycetes</taxon>
        <taxon>Archaeosporales</taxon>
        <taxon>Ambisporaceae</taxon>
        <taxon>Ambispora</taxon>
    </lineage>
</organism>
<evidence type="ECO:0000256" key="2">
    <source>
        <dbReference type="ARBA" id="ARBA00004613"/>
    </source>
</evidence>
<evidence type="ECO:0000313" key="5">
    <source>
        <dbReference type="EMBL" id="CAG8597256.1"/>
    </source>
</evidence>
<dbReference type="InterPro" id="IPR045379">
    <property type="entry name" value="Crinkler_N"/>
</dbReference>
<name>A0A9N9GER2_9GLOM</name>
<gene>
    <name evidence="5" type="ORF">ALEPTO_LOCUS7974</name>
</gene>
<dbReference type="GO" id="GO:0043657">
    <property type="term" value="C:host cell"/>
    <property type="evidence" value="ECO:0007669"/>
    <property type="project" value="UniProtKB-SubCell"/>
</dbReference>
<feature type="domain" description="Crinkler effector protein N-terminal" evidence="4">
    <location>
        <begin position="6"/>
        <end position="110"/>
    </location>
</feature>
<evidence type="ECO:0000259" key="4">
    <source>
        <dbReference type="Pfam" id="PF20147"/>
    </source>
</evidence>
<dbReference type="Pfam" id="PF20147">
    <property type="entry name" value="Crinkler"/>
    <property type="match status" value="1"/>
</dbReference>
<sequence>MSNIILCCLVFGDPIEHAFTVKIDRDETISELKEIIKTKKQNAFYNVDANELVLWKVNVSLDKQDDTLLKNASVTDLKTVLNGEKLLPLFKIRKAFPNEPDDEHIHVIVQHHHKQPETLITVVEKINELEKRLDLMRSSFVVGKFEAEEISTKFIKFSDANQVERWQISYESSAALCFRDRYGQGDKRYAMWNNQYKDL</sequence>
<evidence type="ECO:0000313" key="6">
    <source>
        <dbReference type="Proteomes" id="UP000789508"/>
    </source>
</evidence>
<dbReference type="Proteomes" id="UP000789508">
    <property type="component" value="Unassembled WGS sequence"/>
</dbReference>
<proteinExistence type="predicted"/>
<comment type="caution">
    <text evidence="5">The sequence shown here is derived from an EMBL/GenBank/DDBJ whole genome shotgun (WGS) entry which is preliminary data.</text>
</comment>
<accession>A0A9N9GER2</accession>
<dbReference type="EMBL" id="CAJVPS010003990">
    <property type="protein sequence ID" value="CAG8597256.1"/>
    <property type="molecule type" value="Genomic_DNA"/>
</dbReference>
<dbReference type="GO" id="GO:0005576">
    <property type="term" value="C:extracellular region"/>
    <property type="evidence" value="ECO:0007669"/>
    <property type="project" value="UniProtKB-SubCell"/>
</dbReference>
<reference evidence="5" key="1">
    <citation type="submission" date="2021-06" db="EMBL/GenBank/DDBJ databases">
        <authorList>
            <person name="Kallberg Y."/>
            <person name="Tangrot J."/>
            <person name="Rosling A."/>
        </authorList>
    </citation>
    <scope>NUCLEOTIDE SEQUENCE</scope>
    <source>
        <strain evidence="5">FL130A</strain>
    </source>
</reference>
<keyword evidence="6" id="KW-1185">Reference proteome</keyword>
<dbReference type="OrthoDB" id="2673191at2759"/>
<evidence type="ECO:0000256" key="1">
    <source>
        <dbReference type="ARBA" id="ARBA00004340"/>
    </source>
</evidence>
<evidence type="ECO:0000256" key="3">
    <source>
        <dbReference type="ARBA" id="ARBA00022525"/>
    </source>
</evidence>
<dbReference type="AlphaFoldDB" id="A0A9N9GER2"/>